<dbReference type="GO" id="GO:0003677">
    <property type="term" value="F:DNA binding"/>
    <property type="evidence" value="ECO:0007669"/>
    <property type="project" value="InterPro"/>
</dbReference>
<dbReference type="PROSITE" id="PS50943">
    <property type="entry name" value="HTH_CROC1"/>
    <property type="match status" value="1"/>
</dbReference>
<dbReference type="RefSeq" id="WP_165401321.1">
    <property type="nucleotide sequence ID" value="NZ_SGWQ01000003.1"/>
</dbReference>
<accession>A0A4Q7KWW7</accession>
<evidence type="ECO:0000259" key="1">
    <source>
        <dbReference type="PROSITE" id="PS50943"/>
    </source>
</evidence>
<dbReference type="InterPro" id="IPR043917">
    <property type="entry name" value="DUF5753"/>
</dbReference>
<dbReference type="EMBL" id="SGWQ01000003">
    <property type="protein sequence ID" value="RZS41096.1"/>
    <property type="molecule type" value="Genomic_DNA"/>
</dbReference>
<dbReference type="InterPro" id="IPR001387">
    <property type="entry name" value="Cro/C1-type_HTH"/>
</dbReference>
<gene>
    <name evidence="2" type="ORF">EV193_103414</name>
</gene>
<dbReference type="Pfam" id="PF13560">
    <property type="entry name" value="HTH_31"/>
    <property type="match status" value="1"/>
</dbReference>
<dbReference type="SUPFAM" id="SSF47413">
    <property type="entry name" value="lambda repressor-like DNA-binding domains"/>
    <property type="match status" value="1"/>
</dbReference>
<dbReference type="CDD" id="cd00093">
    <property type="entry name" value="HTH_XRE"/>
    <property type="match status" value="1"/>
</dbReference>
<proteinExistence type="predicted"/>
<evidence type="ECO:0000313" key="2">
    <source>
        <dbReference type="EMBL" id="RZS41096.1"/>
    </source>
</evidence>
<dbReference type="AlphaFoldDB" id="A0A4Q7KWW7"/>
<dbReference type="InterPro" id="IPR010982">
    <property type="entry name" value="Lambda_DNA-bd_dom_sf"/>
</dbReference>
<keyword evidence="3" id="KW-1185">Reference proteome</keyword>
<protein>
    <submittedName>
        <fullName evidence="2">Helix-turn-helix protein</fullName>
    </submittedName>
</protein>
<organism evidence="2 3">
    <name type="scientific">Herbihabitans rhizosphaerae</name>
    <dbReference type="NCBI Taxonomy" id="1872711"/>
    <lineage>
        <taxon>Bacteria</taxon>
        <taxon>Bacillati</taxon>
        <taxon>Actinomycetota</taxon>
        <taxon>Actinomycetes</taxon>
        <taxon>Pseudonocardiales</taxon>
        <taxon>Pseudonocardiaceae</taxon>
        <taxon>Herbihabitans</taxon>
    </lineage>
</organism>
<dbReference type="SMART" id="SM00530">
    <property type="entry name" value="HTH_XRE"/>
    <property type="match status" value="1"/>
</dbReference>
<comment type="caution">
    <text evidence="2">The sequence shown here is derived from an EMBL/GenBank/DDBJ whole genome shotgun (WGS) entry which is preliminary data.</text>
</comment>
<name>A0A4Q7KWW7_9PSEU</name>
<evidence type="ECO:0000313" key="3">
    <source>
        <dbReference type="Proteomes" id="UP000294257"/>
    </source>
</evidence>
<dbReference type="Pfam" id="PF19054">
    <property type="entry name" value="DUF5753"/>
    <property type="match status" value="1"/>
</dbReference>
<reference evidence="2 3" key="1">
    <citation type="submission" date="2019-02" db="EMBL/GenBank/DDBJ databases">
        <title>Genomic Encyclopedia of Type Strains, Phase IV (KMG-IV): sequencing the most valuable type-strain genomes for metagenomic binning, comparative biology and taxonomic classification.</title>
        <authorList>
            <person name="Goeker M."/>
        </authorList>
    </citation>
    <scope>NUCLEOTIDE SEQUENCE [LARGE SCALE GENOMIC DNA]</scope>
    <source>
        <strain evidence="2 3">DSM 101727</strain>
    </source>
</reference>
<sequence>MRKLRKAAGLTGGQLAQRCHMSQSQISRFETGQLLPGADDVDRILHALDVDDLMHTELVALAKVANIEFQNVRADLRRGLHHTQRDLAGLEASATHMRHFLPSLVTGLLQVPEYIRAGLNTPVAGETSDTTRATAIKLDRQAVLHDTTKRFDFLLTEQALRWRFCEPSVMATQMDRLISVSRLPSVAIGALPLSIGCAEGPMSTFVLYDARLATVELHAGSVVLRDPKEIEYYRKLFDYFAERALWGADARGFIGEVGESFRRA</sequence>
<dbReference type="Gene3D" id="1.10.260.40">
    <property type="entry name" value="lambda repressor-like DNA-binding domains"/>
    <property type="match status" value="1"/>
</dbReference>
<dbReference type="Proteomes" id="UP000294257">
    <property type="component" value="Unassembled WGS sequence"/>
</dbReference>
<feature type="domain" description="HTH cro/C1-type" evidence="1">
    <location>
        <begin position="1"/>
        <end position="53"/>
    </location>
</feature>